<dbReference type="RefSeq" id="WP_103965540.1">
    <property type="nucleotide sequence ID" value="NZ_FNUX01000003.1"/>
</dbReference>
<dbReference type="Proteomes" id="UP000236753">
    <property type="component" value="Unassembled WGS sequence"/>
</dbReference>
<keyword evidence="1" id="KW-0175">Coiled coil</keyword>
<protein>
    <submittedName>
        <fullName evidence="2">Uncharacterized protein</fullName>
    </submittedName>
</protein>
<proteinExistence type="predicted"/>
<evidence type="ECO:0000313" key="3">
    <source>
        <dbReference type="Proteomes" id="UP000236753"/>
    </source>
</evidence>
<evidence type="ECO:0000256" key="1">
    <source>
        <dbReference type="SAM" id="Coils"/>
    </source>
</evidence>
<evidence type="ECO:0000313" key="2">
    <source>
        <dbReference type="EMBL" id="SEF53205.1"/>
    </source>
</evidence>
<organism evidence="2 3">
    <name type="scientific">Nitrosomonas ureae</name>
    <dbReference type="NCBI Taxonomy" id="44577"/>
    <lineage>
        <taxon>Bacteria</taxon>
        <taxon>Pseudomonadati</taxon>
        <taxon>Pseudomonadota</taxon>
        <taxon>Betaproteobacteria</taxon>
        <taxon>Nitrosomonadales</taxon>
        <taxon>Nitrosomonadaceae</taxon>
        <taxon>Nitrosomonas</taxon>
    </lineage>
</organism>
<gene>
    <name evidence="2" type="ORF">SAMN05216334_10349</name>
</gene>
<accession>A0A1H5SRN4</accession>
<name>A0A1H5SRN4_9PROT</name>
<reference evidence="2 3" key="1">
    <citation type="submission" date="2016-10" db="EMBL/GenBank/DDBJ databases">
        <authorList>
            <person name="de Groot N.N."/>
        </authorList>
    </citation>
    <scope>NUCLEOTIDE SEQUENCE [LARGE SCALE GENOMIC DNA]</scope>
    <source>
        <strain evidence="2 3">Nm13</strain>
    </source>
</reference>
<sequence length="210" mass="24744">MTTKREWFRKLRALKNEPRFLTPNECDELILLLGGTVRPNHRPPKTFCNMNRRHLNQGAIASIVFGFLENAEQVKQLENELHELESPDWLENQIKIASLAITRANAERIALEYKADEIDYLKSRIEFLRQWSAKNRSDAERMAVKWLESRNIQISLKKIQNELSNLRERAELKSLRLNDWKSLKFKEIKYIKKAIQQLLETVSTQKGKLS</sequence>
<feature type="coiled-coil region" evidence="1">
    <location>
        <begin position="149"/>
        <end position="176"/>
    </location>
</feature>
<dbReference type="EMBL" id="FNUX01000003">
    <property type="protein sequence ID" value="SEF53205.1"/>
    <property type="molecule type" value="Genomic_DNA"/>
</dbReference>
<dbReference type="AlphaFoldDB" id="A0A1H5SRN4"/>